<name>A0A6A3MHQ5_9STRA</name>
<gene>
    <name evidence="1" type="ORF">PR002_g9381</name>
</gene>
<organism evidence="1 2">
    <name type="scientific">Phytophthora rubi</name>
    <dbReference type="NCBI Taxonomy" id="129364"/>
    <lineage>
        <taxon>Eukaryota</taxon>
        <taxon>Sar</taxon>
        <taxon>Stramenopiles</taxon>
        <taxon>Oomycota</taxon>
        <taxon>Peronosporomycetes</taxon>
        <taxon>Peronosporales</taxon>
        <taxon>Peronosporaceae</taxon>
        <taxon>Phytophthora</taxon>
    </lineage>
</organism>
<protein>
    <submittedName>
        <fullName evidence="1">Uncharacterized protein</fullName>
    </submittedName>
</protein>
<sequence>MAKKNGAWLDKADVAAVTVDEAGAVPVMLDEHGNRQGFEQMDLSLGIKNSKHFRENFQPDEGQVHVLVVLPHLEQAASTKKQQRHNRMSTEVSCIKFLDLFTEGELAELKELDLRVNVRIHDGNVATTSKGKSYVILPHTIFTGGRVDFYKGIVVNSVVNSCKAGVVPDSAQLEVKDEDE</sequence>
<dbReference type="OrthoDB" id="127907at2759"/>
<dbReference type="Proteomes" id="UP000435112">
    <property type="component" value="Unassembled WGS sequence"/>
</dbReference>
<accession>A0A6A3MHQ5</accession>
<evidence type="ECO:0000313" key="2">
    <source>
        <dbReference type="Proteomes" id="UP000435112"/>
    </source>
</evidence>
<evidence type="ECO:0000313" key="1">
    <source>
        <dbReference type="EMBL" id="KAE9032061.1"/>
    </source>
</evidence>
<dbReference type="EMBL" id="QXFU01000499">
    <property type="protein sequence ID" value="KAE9032061.1"/>
    <property type="molecule type" value="Genomic_DNA"/>
</dbReference>
<dbReference type="AlphaFoldDB" id="A0A6A3MHQ5"/>
<reference evidence="1 2" key="1">
    <citation type="submission" date="2018-09" db="EMBL/GenBank/DDBJ databases">
        <title>Genomic investigation of the strawberry pathogen Phytophthora fragariae indicates pathogenicity is determined by transcriptional variation in three key races.</title>
        <authorList>
            <person name="Adams T.M."/>
            <person name="Armitage A.D."/>
            <person name="Sobczyk M.K."/>
            <person name="Bates H.J."/>
            <person name="Dunwell J.M."/>
            <person name="Nellist C.F."/>
            <person name="Harrison R.J."/>
        </authorList>
    </citation>
    <scope>NUCLEOTIDE SEQUENCE [LARGE SCALE GENOMIC DNA]</scope>
    <source>
        <strain evidence="1 2">SCRP324</strain>
    </source>
</reference>
<proteinExistence type="predicted"/>
<comment type="caution">
    <text evidence="1">The sequence shown here is derived from an EMBL/GenBank/DDBJ whole genome shotgun (WGS) entry which is preliminary data.</text>
</comment>